<dbReference type="PROSITE" id="PS01302">
    <property type="entry name" value="UPF0758"/>
    <property type="match status" value="1"/>
</dbReference>
<organism evidence="7 8">
    <name type="scientific">Candidatus Nitrobium versatile</name>
    <dbReference type="NCBI Taxonomy" id="2884831"/>
    <lineage>
        <taxon>Bacteria</taxon>
        <taxon>Pseudomonadati</taxon>
        <taxon>Nitrospirota</taxon>
        <taxon>Nitrospiria</taxon>
        <taxon>Nitrospirales</taxon>
        <taxon>Nitrospiraceae</taxon>
        <taxon>Candidatus Nitrobium</taxon>
    </lineage>
</organism>
<dbReference type="InterPro" id="IPR025657">
    <property type="entry name" value="RadC_JAB"/>
</dbReference>
<keyword evidence="4" id="KW-0862">Zinc</keyword>
<dbReference type="GO" id="GO:0006508">
    <property type="term" value="P:proteolysis"/>
    <property type="evidence" value="ECO:0007669"/>
    <property type="project" value="UniProtKB-KW"/>
</dbReference>
<evidence type="ECO:0000256" key="3">
    <source>
        <dbReference type="ARBA" id="ARBA00022801"/>
    </source>
</evidence>
<dbReference type="PANTHER" id="PTHR30471">
    <property type="entry name" value="DNA REPAIR PROTEIN RADC"/>
    <property type="match status" value="1"/>
</dbReference>
<keyword evidence="1" id="KW-0645">Protease</keyword>
<dbReference type="InterPro" id="IPR020891">
    <property type="entry name" value="UPF0758_CS"/>
</dbReference>
<keyword evidence="5" id="KW-0482">Metalloprotease</keyword>
<dbReference type="Gene3D" id="3.40.140.10">
    <property type="entry name" value="Cytidine Deaminase, domain 2"/>
    <property type="match status" value="1"/>
</dbReference>
<sequence length="138" mass="15169">MIIKEHTGEKVSSSCEVARVLSAILHTDNEVDRDKEHFWVIGLNTKNVIKFIDLVSLGTLTNALIHPREVFRLSVMKGVCSIIAGHNHPSGDPTPSKDDVAITERLKHAGDILGISVLDHVIIGDNNQFTSLKERGLL</sequence>
<dbReference type="InterPro" id="IPR001405">
    <property type="entry name" value="UPF0758"/>
</dbReference>
<reference evidence="7" key="2">
    <citation type="submission" date="2021-08" db="EMBL/GenBank/DDBJ databases">
        <authorList>
            <person name="Dalcin Martins P."/>
        </authorList>
    </citation>
    <scope>NUCLEOTIDE SEQUENCE</scope>
    <source>
        <strain evidence="7">MAG_39</strain>
    </source>
</reference>
<proteinExistence type="predicted"/>
<dbReference type="CDD" id="cd08071">
    <property type="entry name" value="MPN_DUF2466"/>
    <property type="match status" value="1"/>
</dbReference>
<evidence type="ECO:0000256" key="5">
    <source>
        <dbReference type="ARBA" id="ARBA00023049"/>
    </source>
</evidence>
<feature type="domain" description="MPN" evidence="6">
    <location>
        <begin position="11"/>
        <end position="138"/>
    </location>
</feature>
<reference evidence="7" key="1">
    <citation type="journal article" date="2021" name="bioRxiv">
        <title>Unraveling nitrogen, sulfur and carbon metabolic pathways and microbial community transcriptional responses to substrate deprivation and toxicity stresses in a bioreactor mimicking anoxic brackish coastal sediment conditions.</title>
        <authorList>
            <person name="Martins P.D."/>
            <person name="Echeveste M.J."/>
            <person name="Arshad A."/>
            <person name="Kurth J."/>
            <person name="Ouboter H."/>
            <person name="Jetten M.S.M."/>
            <person name="Welte C.U."/>
        </authorList>
    </citation>
    <scope>NUCLEOTIDE SEQUENCE</scope>
    <source>
        <strain evidence="7">MAG_39</strain>
    </source>
</reference>
<evidence type="ECO:0000256" key="1">
    <source>
        <dbReference type="ARBA" id="ARBA00022670"/>
    </source>
</evidence>
<name>A0A953J3I9_9BACT</name>
<dbReference type="EMBL" id="JAIOIV010000015">
    <property type="protein sequence ID" value="MBZ0154898.1"/>
    <property type="molecule type" value="Genomic_DNA"/>
</dbReference>
<dbReference type="PROSITE" id="PS50249">
    <property type="entry name" value="MPN"/>
    <property type="match status" value="1"/>
</dbReference>
<dbReference type="GO" id="GO:0008237">
    <property type="term" value="F:metallopeptidase activity"/>
    <property type="evidence" value="ECO:0007669"/>
    <property type="project" value="UniProtKB-KW"/>
</dbReference>
<dbReference type="Proteomes" id="UP000705867">
    <property type="component" value="Unassembled WGS sequence"/>
</dbReference>
<keyword evidence="3" id="KW-0378">Hydrolase</keyword>
<accession>A0A953J3I9</accession>
<gene>
    <name evidence="7" type="ORF">K8I29_01625</name>
</gene>
<dbReference type="Pfam" id="PF04002">
    <property type="entry name" value="RadC"/>
    <property type="match status" value="1"/>
</dbReference>
<evidence type="ECO:0000256" key="2">
    <source>
        <dbReference type="ARBA" id="ARBA00022723"/>
    </source>
</evidence>
<keyword evidence="2" id="KW-0479">Metal-binding</keyword>
<dbReference type="AlphaFoldDB" id="A0A953J3I9"/>
<evidence type="ECO:0000313" key="8">
    <source>
        <dbReference type="Proteomes" id="UP000705867"/>
    </source>
</evidence>
<dbReference type="PANTHER" id="PTHR30471:SF3">
    <property type="entry name" value="UPF0758 PROTEIN YEES-RELATED"/>
    <property type="match status" value="1"/>
</dbReference>
<dbReference type="InterPro" id="IPR037518">
    <property type="entry name" value="MPN"/>
</dbReference>
<evidence type="ECO:0000256" key="4">
    <source>
        <dbReference type="ARBA" id="ARBA00022833"/>
    </source>
</evidence>
<evidence type="ECO:0000259" key="6">
    <source>
        <dbReference type="PROSITE" id="PS50249"/>
    </source>
</evidence>
<protein>
    <submittedName>
        <fullName evidence="7">DNA repair protein RadC</fullName>
    </submittedName>
</protein>
<comment type="caution">
    <text evidence="7">The sequence shown here is derived from an EMBL/GenBank/DDBJ whole genome shotgun (WGS) entry which is preliminary data.</text>
</comment>
<evidence type="ECO:0000313" key="7">
    <source>
        <dbReference type="EMBL" id="MBZ0154898.1"/>
    </source>
</evidence>
<dbReference type="GO" id="GO:0046872">
    <property type="term" value="F:metal ion binding"/>
    <property type="evidence" value="ECO:0007669"/>
    <property type="project" value="UniProtKB-KW"/>
</dbReference>